<dbReference type="EMBL" id="SOEG01000046">
    <property type="protein sequence ID" value="TDX45296.1"/>
    <property type="molecule type" value="Genomic_DNA"/>
</dbReference>
<protein>
    <recommendedName>
        <fullName evidence="3">Quinate 5-dehydrogenase</fullName>
    </recommendedName>
</protein>
<evidence type="ECO:0000313" key="2">
    <source>
        <dbReference type="Proteomes" id="UP000295832"/>
    </source>
</evidence>
<organism evidence="1 2">
    <name type="scientific">Orenia marismortui</name>
    <dbReference type="NCBI Taxonomy" id="46469"/>
    <lineage>
        <taxon>Bacteria</taxon>
        <taxon>Bacillati</taxon>
        <taxon>Bacillota</taxon>
        <taxon>Clostridia</taxon>
        <taxon>Halanaerobiales</taxon>
        <taxon>Halobacteroidaceae</taxon>
        <taxon>Orenia</taxon>
    </lineage>
</organism>
<evidence type="ECO:0008006" key="3">
    <source>
        <dbReference type="Google" id="ProtNLM"/>
    </source>
</evidence>
<reference evidence="1 2" key="1">
    <citation type="submission" date="2019-03" db="EMBL/GenBank/DDBJ databases">
        <title>Subsurface microbial communities from deep shales in Ohio and West Virginia, USA.</title>
        <authorList>
            <person name="Wrighton K."/>
        </authorList>
    </citation>
    <scope>NUCLEOTIDE SEQUENCE [LARGE SCALE GENOMIC DNA]</scope>
    <source>
        <strain evidence="1 2">MSL 6dP</strain>
    </source>
</reference>
<comment type="caution">
    <text evidence="1">The sequence shown here is derived from an EMBL/GenBank/DDBJ whole genome shotgun (WGS) entry which is preliminary data.</text>
</comment>
<dbReference type="AlphaFoldDB" id="A0A4R8GI11"/>
<sequence>MKRVISISLGSSTRDHKVEIDILGEHFIIERIGTNGDIDQAIKLFKQLDGNVDAFGLGGIDLYLYAGKKKYLLRDAKRIVKNINKTPIVDGSGLKNTLERAAIRSINNKVDLKNKKVLIVCALDRFGMAEAFNNIGADLLIGDLIFGLGLPVPLKSLEILYNVAKIIMPVVSKLPFNLLYPTGNEQENIKNKYNKYYDWADIIAGDFHYIKRYLPKDLDNKVVITNTITSSDVNLLKDRGISKLITTTPEFRGRSFGTNVMEAVLVTLLDKPLEEIRISDYLNILREIKFEPRIEDFDQFYMSNN</sequence>
<proteinExistence type="predicted"/>
<keyword evidence="2" id="KW-1185">Reference proteome</keyword>
<name>A0A4R8GI11_9FIRM</name>
<accession>A0A4R8GI11</accession>
<dbReference type="STRING" id="926561.GCA_000379025_02378"/>
<dbReference type="Proteomes" id="UP000295832">
    <property type="component" value="Unassembled WGS sequence"/>
</dbReference>
<dbReference type="RefSeq" id="WP_134118927.1">
    <property type="nucleotide sequence ID" value="NZ_SOEG01000046.1"/>
</dbReference>
<evidence type="ECO:0000313" key="1">
    <source>
        <dbReference type="EMBL" id="TDX45296.1"/>
    </source>
</evidence>
<gene>
    <name evidence="1" type="ORF">C7959_1466</name>
</gene>